<dbReference type="GO" id="GO:0000271">
    <property type="term" value="P:polysaccharide biosynthetic process"/>
    <property type="evidence" value="ECO:0007669"/>
    <property type="project" value="TreeGrafter"/>
</dbReference>
<sequence length="218" mass="24250">MDVRELDIPGAWEITPIIHGDSRGMFFEWLTDREFSGFAGHRLDVRQANCSVSSAGVLRGLHFAQVPPSQAKYVTCVSGSVFDVVADIRLGSPTFGHWTSVMLNGSNRKTIYISEGLAHGFLALQDNSTVMYLCSAEYNPTREHTVCATDPTLAIDWPVVHGVDPHLSERDATAPNLDDVCTSGLLPTWEETQRFIVELGRKQRTQPSRITTEKEESW</sequence>
<evidence type="ECO:0000256" key="4">
    <source>
        <dbReference type="ARBA" id="ARBA00011738"/>
    </source>
</evidence>
<dbReference type="Pfam" id="PF00908">
    <property type="entry name" value="dTDP_sugar_isom"/>
    <property type="match status" value="1"/>
</dbReference>
<dbReference type="OrthoDB" id="9800680at2"/>
<evidence type="ECO:0000256" key="8">
    <source>
        <dbReference type="ARBA" id="ARBA00023277"/>
    </source>
</evidence>
<protein>
    <recommendedName>
        <fullName evidence="6 12">dTDP-4-dehydrorhamnose 3,5-epimerase</fullName>
        <ecNumber evidence="5 12">5.1.3.13</ecNumber>
    </recommendedName>
    <alternativeName>
        <fullName evidence="12">Thymidine diphospho-4-keto-rhamnose 3,5-epimerase</fullName>
    </alternativeName>
</protein>
<feature type="active site" description="Proton acceptor" evidence="10">
    <location>
        <position position="62"/>
    </location>
</feature>
<dbReference type="EC" id="5.1.3.13" evidence="5 12"/>
<dbReference type="SUPFAM" id="SSF51182">
    <property type="entry name" value="RmlC-like cupins"/>
    <property type="match status" value="1"/>
</dbReference>
<comment type="similarity">
    <text evidence="3 12">Belongs to the dTDP-4-dehydrorhamnose 3,5-epimerase family.</text>
</comment>
<comment type="pathway">
    <text evidence="2 12">Carbohydrate biosynthesis; dTDP-L-rhamnose biosynthesis.</text>
</comment>
<dbReference type="FunFam" id="2.60.120.10:FF:000165">
    <property type="entry name" value="dTDP-4-dehydrorhamnose 3,5-epimerase"/>
    <property type="match status" value="1"/>
</dbReference>
<evidence type="ECO:0000313" key="13">
    <source>
        <dbReference type="EMBL" id="RFD25471.1"/>
    </source>
</evidence>
<proteinExistence type="inferred from homology"/>
<feature type="site" description="Participates in a stacking interaction with the thymidine ring of dTDP-4-oxo-6-deoxyglucose" evidence="11">
    <location>
        <position position="138"/>
    </location>
</feature>
<keyword evidence="7 12" id="KW-0413">Isomerase</keyword>
<name>A0A3E1HG94_9MYCO</name>
<reference evidence="13 14" key="1">
    <citation type="submission" date="2018-07" db="EMBL/GenBank/DDBJ databases">
        <title>Whole genome sequence of Mycobacterium uberis.</title>
        <authorList>
            <person name="Benjak A."/>
        </authorList>
    </citation>
    <scope>NUCLEOTIDE SEQUENCE [LARGE SCALE GENOMIC DNA]</scope>
    <source>
        <strain evidence="13 14">Jura</strain>
    </source>
</reference>
<evidence type="ECO:0000256" key="11">
    <source>
        <dbReference type="PIRSR" id="PIRSR600888-3"/>
    </source>
</evidence>
<comment type="subunit">
    <text evidence="4 12">Homodimer.</text>
</comment>
<comment type="catalytic activity">
    <reaction evidence="1 12">
        <text>dTDP-4-dehydro-6-deoxy-alpha-D-glucose = dTDP-4-dehydro-beta-L-rhamnose</text>
        <dbReference type="Rhea" id="RHEA:16969"/>
        <dbReference type="ChEBI" id="CHEBI:57649"/>
        <dbReference type="ChEBI" id="CHEBI:62830"/>
        <dbReference type="EC" id="5.1.3.13"/>
    </reaction>
</comment>
<comment type="caution">
    <text evidence="13">The sequence shown here is derived from an EMBL/GenBank/DDBJ whole genome shotgun (WGS) entry which is preliminary data.</text>
</comment>
<evidence type="ECO:0000256" key="1">
    <source>
        <dbReference type="ARBA" id="ARBA00001298"/>
    </source>
</evidence>
<evidence type="ECO:0000256" key="2">
    <source>
        <dbReference type="ARBA" id="ARBA00004781"/>
    </source>
</evidence>
<evidence type="ECO:0000256" key="6">
    <source>
        <dbReference type="ARBA" id="ARBA00019595"/>
    </source>
</evidence>
<evidence type="ECO:0000256" key="10">
    <source>
        <dbReference type="PIRSR" id="PIRSR600888-1"/>
    </source>
</evidence>
<evidence type="ECO:0000256" key="12">
    <source>
        <dbReference type="RuleBase" id="RU364069"/>
    </source>
</evidence>
<evidence type="ECO:0000313" key="14">
    <source>
        <dbReference type="Proteomes" id="UP000258522"/>
    </source>
</evidence>
<evidence type="ECO:0000256" key="7">
    <source>
        <dbReference type="ARBA" id="ARBA00023235"/>
    </source>
</evidence>
<dbReference type="EMBL" id="QAYL01000014">
    <property type="protein sequence ID" value="RFD25471.1"/>
    <property type="molecule type" value="Genomic_DNA"/>
</dbReference>
<organism evidence="13 14">
    <name type="scientific">Mycobacterium uberis</name>
    <dbReference type="NCBI Taxonomy" id="2162698"/>
    <lineage>
        <taxon>Bacteria</taxon>
        <taxon>Bacillati</taxon>
        <taxon>Actinomycetota</taxon>
        <taxon>Actinomycetes</taxon>
        <taxon>Mycobacteriales</taxon>
        <taxon>Mycobacteriaceae</taxon>
        <taxon>Mycobacterium</taxon>
    </lineage>
</organism>
<dbReference type="PANTHER" id="PTHR21047">
    <property type="entry name" value="DTDP-6-DEOXY-D-GLUCOSE-3,5 EPIMERASE"/>
    <property type="match status" value="1"/>
</dbReference>
<feature type="active site" description="Proton donor" evidence="10">
    <location>
        <position position="132"/>
    </location>
</feature>
<dbReference type="CDD" id="cd00438">
    <property type="entry name" value="cupin_RmlC"/>
    <property type="match status" value="1"/>
</dbReference>
<keyword evidence="8" id="KW-0119">Carbohydrate metabolism</keyword>
<dbReference type="InterPro" id="IPR014710">
    <property type="entry name" value="RmlC-like_jellyroll"/>
</dbReference>
<dbReference type="PANTHER" id="PTHR21047:SF2">
    <property type="entry name" value="THYMIDINE DIPHOSPHO-4-KETO-RHAMNOSE 3,5-EPIMERASE"/>
    <property type="match status" value="1"/>
</dbReference>
<accession>A0A3E1HG94</accession>
<dbReference type="UniPathway" id="UPA00124"/>
<evidence type="ECO:0000256" key="3">
    <source>
        <dbReference type="ARBA" id="ARBA00010154"/>
    </source>
</evidence>
<evidence type="ECO:0000256" key="9">
    <source>
        <dbReference type="ARBA" id="ARBA00054743"/>
    </source>
</evidence>
<dbReference type="GO" id="GO:0005829">
    <property type="term" value="C:cytosol"/>
    <property type="evidence" value="ECO:0007669"/>
    <property type="project" value="TreeGrafter"/>
</dbReference>
<dbReference type="InterPro" id="IPR011051">
    <property type="entry name" value="RmlC_Cupin_sf"/>
</dbReference>
<dbReference type="GO" id="GO:0008830">
    <property type="term" value="F:dTDP-4-dehydrorhamnose 3,5-epimerase activity"/>
    <property type="evidence" value="ECO:0007669"/>
    <property type="project" value="UniProtKB-UniRule"/>
</dbReference>
<dbReference type="InterPro" id="IPR000888">
    <property type="entry name" value="RmlC-like"/>
</dbReference>
<gene>
    <name evidence="13" type="primary">rfbC</name>
    <name evidence="13" type="ORF">MUBE_08900</name>
</gene>
<dbReference type="Gene3D" id="2.60.120.10">
    <property type="entry name" value="Jelly Rolls"/>
    <property type="match status" value="1"/>
</dbReference>
<comment type="function">
    <text evidence="9">Catalyzes the epimerization of the C3' and C5'positions of dTDP-6-deoxy-D-xylo-4-hexulose, forming dTDP-6-deoxy-L-lyxo-4-hexulose. Involved in the biosynthesis of the dTDP-L-rhamnose which is a component of the critical linker, D-N-acetylglucosamine-L-rhamnose disaccharide, which connects the galactan region of arabinogalactan to peptidoglycan via a phosphodiester linkage.</text>
</comment>
<dbReference type="Proteomes" id="UP000258522">
    <property type="component" value="Unassembled WGS sequence"/>
</dbReference>
<dbReference type="AlphaFoldDB" id="A0A3E1HG94"/>
<dbReference type="GO" id="GO:0019305">
    <property type="term" value="P:dTDP-rhamnose biosynthetic process"/>
    <property type="evidence" value="ECO:0007669"/>
    <property type="project" value="UniProtKB-UniRule"/>
</dbReference>
<dbReference type="NCBIfam" id="TIGR01221">
    <property type="entry name" value="rmlC"/>
    <property type="match status" value="1"/>
</dbReference>
<dbReference type="RefSeq" id="WP_116540243.1">
    <property type="nucleotide sequence ID" value="NZ_QAYL01000014.1"/>
</dbReference>
<evidence type="ECO:0000256" key="5">
    <source>
        <dbReference type="ARBA" id="ARBA00012098"/>
    </source>
</evidence>
<keyword evidence="14" id="KW-1185">Reference proteome</keyword>